<dbReference type="InterPro" id="IPR001789">
    <property type="entry name" value="Sig_transdc_resp-reg_receiver"/>
</dbReference>
<evidence type="ECO:0000256" key="1">
    <source>
        <dbReference type="ARBA" id="ARBA00022553"/>
    </source>
</evidence>
<protein>
    <recommendedName>
        <fullName evidence="3">Response regulatory domain-containing protein</fullName>
    </recommendedName>
</protein>
<keyword evidence="1 2" id="KW-0597">Phosphoprotein</keyword>
<evidence type="ECO:0000313" key="4">
    <source>
        <dbReference type="EMBL" id="OGZ09472.1"/>
    </source>
</evidence>
<dbReference type="InterPro" id="IPR050595">
    <property type="entry name" value="Bact_response_regulator"/>
</dbReference>
<dbReference type="PROSITE" id="PS50110">
    <property type="entry name" value="RESPONSE_REGULATORY"/>
    <property type="match status" value="1"/>
</dbReference>
<gene>
    <name evidence="4" type="ORF">A3D65_02420</name>
</gene>
<feature type="modified residue" description="4-aspartylphosphate" evidence="2">
    <location>
        <position position="68"/>
    </location>
</feature>
<dbReference type="InterPro" id="IPR011006">
    <property type="entry name" value="CheY-like_superfamily"/>
</dbReference>
<evidence type="ECO:0000313" key="5">
    <source>
        <dbReference type="Proteomes" id="UP000177996"/>
    </source>
</evidence>
<dbReference type="Proteomes" id="UP000177996">
    <property type="component" value="Unassembled WGS sequence"/>
</dbReference>
<dbReference type="PANTHER" id="PTHR44591">
    <property type="entry name" value="STRESS RESPONSE REGULATOR PROTEIN 1"/>
    <property type="match status" value="1"/>
</dbReference>
<reference evidence="4 5" key="1">
    <citation type="journal article" date="2016" name="Nat. Commun.">
        <title>Thousands of microbial genomes shed light on interconnected biogeochemical processes in an aquifer system.</title>
        <authorList>
            <person name="Anantharaman K."/>
            <person name="Brown C.T."/>
            <person name="Hug L.A."/>
            <person name="Sharon I."/>
            <person name="Castelle C.J."/>
            <person name="Probst A.J."/>
            <person name="Thomas B.C."/>
            <person name="Singh A."/>
            <person name="Wilkins M.J."/>
            <person name="Karaoz U."/>
            <person name="Brodie E.L."/>
            <person name="Williams K.H."/>
            <person name="Hubbard S.S."/>
            <person name="Banfield J.F."/>
        </authorList>
    </citation>
    <scope>NUCLEOTIDE SEQUENCE [LARGE SCALE GENOMIC DNA]</scope>
</reference>
<dbReference type="GO" id="GO:0000160">
    <property type="term" value="P:phosphorelay signal transduction system"/>
    <property type="evidence" value="ECO:0007669"/>
    <property type="project" value="InterPro"/>
</dbReference>
<evidence type="ECO:0000259" key="3">
    <source>
        <dbReference type="PROSITE" id="PS50110"/>
    </source>
</evidence>
<accession>A0A1G2D7M5</accession>
<dbReference type="AlphaFoldDB" id="A0A1G2D7M5"/>
<organism evidence="4 5">
    <name type="scientific">Candidatus Lloydbacteria bacterium RIFCSPHIGHO2_02_FULL_50_13</name>
    <dbReference type="NCBI Taxonomy" id="1798661"/>
    <lineage>
        <taxon>Bacteria</taxon>
        <taxon>Candidatus Lloydiibacteriota</taxon>
    </lineage>
</organism>
<evidence type="ECO:0000256" key="2">
    <source>
        <dbReference type="PROSITE-ProRule" id="PRU00169"/>
    </source>
</evidence>
<dbReference type="EMBL" id="MHLL01000020">
    <property type="protein sequence ID" value="OGZ09472.1"/>
    <property type="molecule type" value="Genomic_DNA"/>
</dbReference>
<dbReference type="SUPFAM" id="SSF52172">
    <property type="entry name" value="CheY-like"/>
    <property type="match status" value="1"/>
</dbReference>
<dbReference type="STRING" id="1798661.A3D65_02420"/>
<dbReference type="Gene3D" id="3.40.50.2300">
    <property type="match status" value="1"/>
</dbReference>
<name>A0A1G2D7M5_9BACT</name>
<dbReference type="PANTHER" id="PTHR44591:SF3">
    <property type="entry name" value="RESPONSE REGULATORY DOMAIN-CONTAINING PROTEIN"/>
    <property type="match status" value="1"/>
</dbReference>
<proteinExistence type="predicted"/>
<feature type="domain" description="Response regulatory" evidence="3">
    <location>
        <begin position="19"/>
        <end position="136"/>
    </location>
</feature>
<dbReference type="Pfam" id="PF00072">
    <property type="entry name" value="Response_reg"/>
    <property type="match status" value="1"/>
</dbReference>
<dbReference type="SMART" id="SM00448">
    <property type="entry name" value="REC"/>
    <property type="match status" value="1"/>
</dbReference>
<comment type="caution">
    <text evidence="4">The sequence shown here is derived from an EMBL/GenBank/DDBJ whole genome shotgun (WGS) entry which is preliminary data.</text>
</comment>
<sequence length="142" mass="15802">MHKTANTSFAILEAMVEKNILVVEDSLSLRKVLAERLKDAGYNVLEAGTGEEGIRLALAEKPDMIITDVIMYPIDGLEMAKRIRESGAWGAEVHIVTLSNQNSDEERARVEPLHLSAYLVKADTPLDEVVKRAEQIFKGKKK</sequence>